<dbReference type="Gene3D" id="3.30.160.60">
    <property type="entry name" value="Classic Zinc Finger"/>
    <property type="match status" value="1"/>
</dbReference>
<dbReference type="AlphaFoldDB" id="A0A1I7YYZ6"/>
<keyword evidence="2" id="KW-0479">Metal-binding</keyword>
<feature type="region of interest" description="Disordered" evidence="6">
    <location>
        <begin position="164"/>
        <end position="225"/>
    </location>
</feature>
<evidence type="ECO:0000256" key="2">
    <source>
        <dbReference type="ARBA" id="ARBA00022723"/>
    </source>
</evidence>
<dbReference type="PANTHER" id="PTHR12522:SF4">
    <property type="entry name" value="ZINC FINGER PROTEIN ELBOW"/>
    <property type="match status" value="1"/>
</dbReference>
<evidence type="ECO:0000313" key="9">
    <source>
        <dbReference type="WBParaSite" id="L893_g21249.t1"/>
    </source>
</evidence>
<keyword evidence="8" id="KW-1185">Reference proteome</keyword>
<keyword evidence="3 5" id="KW-0863">Zinc-finger</keyword>
<accession>A0A1I7YYZ6</accession>
<keyword evidence="4" id="KW-0862">Zinc</keyword>
<dbReference type="Proteomes" id="UP000095287">
    <property type="component" value="Unplaced"/>
</dbReference>
<reference evidence="9" key="1">
    <citation type="submission" date="2016-11" db="UniProtKB">
        <authorList>
            <consortium name="WormBaseParasite"/>
        </authorList>
    </citation>
    <scope>IDENTIFICATION</scope>
</reference>
<protein>
    <submittedName>
        <fullName evidence="9">C2H2-type domain-containing protein</fullName>
    </submittedName>
</protein>
<dbReference type="GO" id="GO:0045892">
    <property type="term" value="P:negative regulation of DNA-templated transcription"/>
    <property type="evidence" value="ECO:0007669"/>
    <property type="project" value="TreeGrafter"/>
</dbReference>
<proteinExistence type="inferred from homology"/>
<evidence type="ECO:0000256" key="3">
    <source>
        <dbReference type="ARBA" id="ARBA00022771"/>
    </source>
</evidence>
<evidence type="ECO:0000256" key="4">
    <source>
        <dbReference type="ARBA" id="ARBA00022833"/>
    </source>
</evidence>
<comment type="similarity">
    <text evidence="1">Belongs to the Elbow/Noc family.</text>
</comment>
<organism evidence="8 9">
    <name type="scientific">Steinernema glaseri</name>
    <dbReference type="NCBI Taxonomy" id="37863"/>
    <lineage>
        <taxon>Eukaryota</taxon>
        <taxon>Metazoa</taxon>
        <taxon>Ecdysozoa</taxon>
        <taxon>Nematoda</taxon>
        <taxon>Chromadorea</taxon>
        <taxon>Rhabditida</taxon>
        <taxon>Tylenchina</taxon>
        <taxon>Panagrolaimomorpha</taxon>
        <taxon>Strongyloidoidea</taxon>
        <taxon>Steinernematidae</taxon>
        <taxon>Steinernema</taxon>
    </lineage>
</organism>
<dbReference type="WBParaSite" id="L893_g21249.t1">
    <property type="protein sequence ID" value="L893_g21249.t1"/>
    <property type="gene ID" value="L893_g21249"/>
</dbReference>
<dbReference type="PROSITE" id="PS50157">
    <property type="entry name" value="ZINC_FINGER_C2H2_2"/>
    <property type="match status" value="1"/>
</dbReference>
<evidence type="ECO:0000259" key="7">
    <source>
        <dbReference type="PROSITE" id="PS50157"/>
    </source>
</evidence>
<dbReference type="GO" id="GO:0008270">
    <property type="term" value="F:zinc ion binding"/>
    <property type="evidence" value="ECO:0007669"/>
    <property type="project" value="UniProtKB-KW"/>
</dbReference>
<evidence type="ECO:0000256" key="5">
    <source>
        <dbReference type="PROSITE-ProRule" id="PRU00042"/>
    </source>
</evidence>
<feature type="region of interest" description="Disordered" evidence="6">
    <location>
        <begin position="402"/>
        <end position="446"/>
    </location>
</feature>
<dbReference type="PANTHER" id="PTHR12522">
    <property type="entry name" value="ZINC-FINGER PROTEIN NOLZ1-RELATED"/>
    <property type="match status" value="1"/>
</dbReference>
<feature type="compositionally biased region" description="Low complexity" evidence="6">
    <location>
        <begin position="402"/>
        <end position="427"/>
    </location>
</feature>
<dbReference type="GO" id="GO:0005634">
    <property type="term" value="C:nucleus"/>
    <property type="evidence" value="ECO:0007669"/>
    <property type="project" value="TreeGrafter"/>
</dbReference>
<evidence type="ECO:0000256" key="6">
    <source>
        <dbReference type="SAM" id="MobiDB-lite"/>
    </source>
</evidence>
<evidence type="ECO:0000256" key="1">
    <source>
        <dbReference type="ARBA" id="ARBA00010144"/>
    </source>
</evidence>
<feature type="domain" description="C2H2-type" evidence="7">
    <location>
        <begin position="366"/>
        <end position="402"/>
    </location>
</feature>
<dbReference type="InterPro" id="IPR013087">
    <property type="entry name" value="Znf_C2H2_type"/>
</dbReference>
<name>A0A1I7YYZ6_9BILA</name>
<evidence type="ECO:0000313" key="8">
    <source>
        <dbReference type="Proteomes" id="UP000095287"/>
    </source>
</evidence>
<feature type="region of interest" description="Disordered" evidence="6">
    <location>
        <begin position="1"/>
        <end position="52"/>
    </location>
</feature>
<sequence length="530" mass="54997">MIDHYQQRSLSKSVAARARPSRPGQRGNQGNGSTTGTTGKVRGGPTPGRAQADRRQLIIINTALLLLDATPRVRATDLVLASSFVSPFSCIYLSLLSRRLSGTVHLCVKNSPFLILSPPSSMVSTHNSKQYLAAAECLPVNPMDNSKSPLAMLAKTCETIGLPDPPAKKLSSPKSKDCSPAGSNASGDKKEDMSPNSLKSKKDVDSKSPRSTSVSDKKVFGSEPSTSMCSQFGPAFPMMSRCFPGMAAFPGATPFAMPFGYPPGPGYMAPGMAFHGAGGPMAPMAPGHHNGRPCVTPGCTSCSLAQNGAEMMMMPNLAQSFFAAAAYSNPLLAAGMTVPSSVPSSMASQLAAYQSMMEAACGQNKNVCSLPDPNGTNGHCGKSFATSDELTAHMKTHMAPHSIASNIPSSSSASTTSVNTLSTSTLPAVSRAETPKKARASPKTPSVMYSSNNAAAAAAMRFHPYMKNPAAAAAAAHMMASNSPAALNAAMASMGGAAMPHFGMPMPPFNPAALQAMYAQQRLMGTMPHP</sequence>
<feature type="compositionally biased region" description="Low complexity" evidence="6">
    <location>
        <begin position="24"/>
        <end position="39"/>
    </location>
</feature>
<dbReference type="InterPro" id="IPR051520">
    <property type="entry name" value="Elbow/Noc_ZnFinger"/>
</dbReference>